<evidence type="ECO:0000313" key="3">
    <source>
        <dbReference type="Proteomes" id="UP001066276"/>
    </source>
</evidence>
<comment type="caution">
    <text evidence="2">The sequence shown here is derived from an EMBL/GenBank/DDBJ whole genome shotgun (WGS) entry which is preliminary data.</text>
</comment>
<name>A0AAV7RBM5_PLEWA</name>
<accession>A0AAV7RBM5</accession>
<reference evidence="2" key="1">
    <citation type="journal article" date="2022" name="bioRxiv">
        <title>Sequencing and chromosome-scale assembly of the giantPleurodeles waltlgenome.</title>
        <authorList>
            <person name="Brown T."/>
            <person name="Elewa A."/>
            <person name="Iarovenko S."/>
            <person name="Subramanian E."/>
            <person name="Araus A.J."/>
            <person name="Petzold A."/>
            <person name="Susuki M."/>
            <person name="Suzuki K.-i.T."/>
            <person name="Hayashi T."/>
            <person name="Toyoda A."/>
            <person name="Oliveira C."/>
            <person name="Osipova E."/>
            <person name="Leigh N.D."/>
            <person name="Simon A."/>
            <person name="Yun M.H."/>
        </authorList>
    </citation>
    <scope>NUCLEOTIDE SEQUENCE</scope>
    <source>
        <strain evidence="2">20211129_DDA</strain>
        <tissue evidence="2">Liver</tissue>
    </source>
</reference>
<feature type="region of interest" description="Disordered" evidence="1">
    <location>
        <begin position="1"/>
        <end position="20"/>
    </location>
</feature>
<evidence type="ECO:0000313" key="2">
    <source>
        <dbReference type="EMBL" id="KAJ1148609.1"/>
    </source>
</evidence>
<keyword evidence="3" id="KW-1185">Reference proteome</keyword>
<organism evidence="2 3">
    <name type="scientific">Pleurodeles waltl</name>
    <name type="common">Iberian ribbed newt</name>
    <dbReference type="NCBI Taxonomy" id="8319"/>
    <lineage>
        <taxon>Eukaryota</taxon>
        <taxon>Metazoa</taxon>
        <taxon>Chordata</taxon>
        <taxon>Craniata</taxon>
        <taxon>Vertebrata</taxon>
        <taxon>Euteleostomi</taxon>
        <taxon>Amphibia</taxon>
        <taxon>Batrachia</taxon>
        <taxon>Caudata</taxon>
        <taxon>Salamandroidea</taxon>
        <taxon>Salamandridae</taxon>
        <taxon>Pleurodelinae</taxon>
        <taxon>Pleurodeles</taxon>
    </lineage>
</organism>
<sequence>MQARRPGQSPVGEDFSSNLDLSQPCSCVSVATPVKPSHYLLGICAVYPGVCPLLVSTSVPSVISSRGHPLKQLVSLDSWERVVHQLGEKIIQKSAEFQGVKNISGSAILGYPHPGRLKETKF</sequence>
<dbReference type="AlphaFoldDB" id="A0AAV7RBM5"/>
<dbReference type="Proteomes" id="UP001066276">
    <property type="component" value="Chromosome 5"/>
</dbReference>
<evidence type="ECO:0000256" key="1">
    <source>
        <dbReference type="SAM" id="MobiDB-lite"/>
    </source>
</evidence>
<proteinExistence type="predicted"/>
<protein>
    <submittedName>
        <fullName evidence="2">Uncharacterized protein</fullName>
    </submittedName>
</protein>
<gene>
    <name evidence="2" type="ORF">NDU88_001437</name>
</gene>
<dbReference type="EMBL" id="JANPWB010000009">
    <property type="protein sequence ID" value="KAJ1148609.1"/>
    <property type="molecule type" value="Genomic_DNA"/>
</dbReference>